<sequence length="163" mass="18575">MAIRHLELPFSFAAYEFQRKLPVIIVCCLHPLSYHATPAFPIFHLFHPGFLVHQMTARHKTKSKGAREHHHHTTALLLLSHSVTYSRSSTMTDNQSQPGRCIYSKQYGAECSTWLKCLPNPRQPVMHPTRNGRPYVKPQVKAQAACCTTRDIPPCTANRRSQC</sequence>
<keyword evidence="2" id="KW-1185">Reference proteome</keyword>
<dbReference type="AlphaFoldDB" id="A0A317VJ80"/>
<dbReference type="EMBL" id="MSFU01000011">
    <property type="protein sequence ID" value="PWY73975.1"/>
    <property type="molecule type" value="Genomic_DNA"/>
</dbReference>
<evidence type="ECO:0000313" key="1">
    <source>
        <dbReference type="EMBL" id="PWY73975.1"/>
    </source>
</evidence>
<dbReference type="Proteomes" id="UP000246171">
    <property type="component" value="Unassembled WGS sequence"/>
</dbReference>
<gene>
    <name evidence="1" type="ORF">BO83DRAFT_22739</name>
</gene>
<reference evidence="1" key="1">
    <citation type="submission" date="2016-12" db="EMBL/GenBank/DDBJ databases">
        <title>The genomes of Aspergillus section Nigri reveals drivers in fungal speciation.</title>
        <authorList>
            <consortium name="DOE Joint Genome Institute"/>
            <person name="Vesth T.C."/>
            <person name="Nybo J."/>
            <person name="Theobald S."/>
            <person name="Brandl J."/>
            <person name="Frisvad J.C."/>
            <person name="Nielsen K.F."/>
            <person name="Lyhne E.K."/>
            <person name="Kogle M.E."/>
            <person name="Kuo A."/>
            <person name="Riley R."/>
            <person name="Clum A."/>
            <person name="Nolan M."/>
            <person name="Lipzen A."/>
            <person name="Salamov A."/>
            <person name="Henrissat B."/>
            <person name="Wiebenga A."/>
            <person name="De vries R.P."/>
            <person name="Grigoriev I.V."/>
            <person name="Mortensen U.H."/>
            <person name="Andersen M.R."/>
            <person name="Baker S.E."/>
        </authorList>
    </citation>
    <scope>NUCLEOTIDE SEQUENCE</scope>
    <source>
        <strain evidence="1">CBS 122712</strain>
    </source>
</reference>
<protein>
    <submittedName>
        <fullName evidence="1">Uncharacterized protein</fullName>
    </submittedName>
</protein>
<dbReference type="GeneID" id="37048830"/>
<name>A0A317VJ80_ASPEC</name>
<evidence type="ECO:0000313" key="2">
    <source>
        <dbReference type="Proteomes" id="UP000246171"/>
    </source>
</evidence>
<accession>A0A317VJ80</accession>
<comment type="caution">
    <text evidence="1">The sequence shown here is derived from an EMBL/GenBank/DDBJ whole genome shotgun (WGS) entry which is preliminary data.</text>
</comment>
<dbReference type="VEuPathDB" id="FungiDB:BO83DRAFT_22739"/>
<dbReference type="RefSeq" id="XP_025388425.1">
    <property type="nucleotide sequence ID" value="XM_025526868.1"/>
</dbReference>
<organism evidence="1 2">
    <name type="scientific">Aspergillus eucalypticola (strain CBS 122712 / IBT 29274)</name>
    <dbReference type="NCBI Taxonomy" id="1448314"/>
    <lineage>
        <taxon>Eukaryota</taxon>
        <taxon>Fungi</taxon>
        <taxon>Dikarya</taxon>
        <taxon>Ascomycota</taxon>
        <taxon>Pezizomycotina</taxon>
        <taxon>Eurotiomycetes</taxon>
        <taxon>Eurotiomycetidae</taxon>
        <taxon>Eurotiales</taxon>
        <taxon>Aspergillaceae</taxon>
        <taxon>Aspergillus</taxon>
        <taxon>Aspergillus subgen. Circumdati</taxon>
    </lineage>
</organism>
<proteinExistence type="predicted"/>